<dbReference type="InterPro" id="IPR001466">
    <property type="entry name" value="Beta-lactam-related"/>
</dbReference>
<dbReference type="Proteomes" id="UP000198287">
    <property type="component" value="Unassembled WGS sequence"/>
</dbReference>
<organism evidence="3 4">
    <name type="scientific">Folsomia candida</name>
    <name type="common">Springtail</name>
    <dbReference type="NCBI Taxonomy" id="158441"/>
    <lineage>
        <taxon>Eukaryota</taxon>
        <taxon>Metazoa</taxon>
        <taxon>Ecdysozoa</taxon>
        <taxon>Arthropoda</taxon>
        <taxon>Hexapoda</taxon>
        <taxon>Collembola</taxon>
        <taxon>Entomobryomorpha</taxon>
        <taxon>Isotomoidea</taxon>
        <taxon>Isotomidae</taxon>
        <taxon>Proisotominae</taxon>
        <taxon>Folsomia</taxon>
    </lineage>
</organism>
<dbReference type="InterPro" id="IPR012338">
    <property type="entry name" value="Beta-lactam/transpept-like"/>
</dbReference>
<name>A0A226DX83_FOLCA</name>
<feature type="chain" id="PRO_5012556320" evidence="1">
    <location>
        <begin position="22"/>
        <end position="218"/>
    </location>
</feature>
<keyword evidence="1" id="KW-0732">Signal</keyword>
<evidence type="ECO:0000313" key="4">
    <source>
        <dbReference type="Proteomes" id="UP000198287"/>
    </source>
</evidence>
<dbReference type="EMBL" id="LNIX01000011">
    <property type="protein sequence ID" value="OXA48816.1"/>
    <property type="molecule type" value="Genomic_DNA"/>
</dbReference>
<dbReference type="InterPro" id="IPR050491">
    <property type="entry name" value="AmpC-like"/>
</dbReference>
<dbReference type="PANTHER" id="PTHR46825">
    <property type="entry name" value="D-ALANYL-D-ALANINE-CARBOXYPEPTIDASE/ENDOPEPTIDASE AMPH"/>
    <property type="match status" value="1"/>
</dbReference>
<comment type="caution">
    <text evidence="3">The sequence shown here is derived from an EMBL/GenBank/DDBJ whole genome shotgun (WGS) entry which is preliminary data.</text>
</comment>
<dbReference type="SUPFAM" id="SSF56601">
    <property type="entry name" value="beta-lactamase/transpeptidase-like"/>
    <property type="match status" value="1"/>
</dbReference>
<feature type="non-terminal residue" evidence="3">
    <location>
        <position position="218"/>
    </location>
</feature>
<feature type="signal peptide" evidence="1">
    <location>
        <begin position="1"/>
        <end position="21"/>
    </location>
</feature>
<dbReference type="Pfam" id="PF00144">
    <property type="entry name" value="Beta-lactamase"/>
    <property type="match status" value="1"/>
</dbReference>
<dbReference type="PANTHER" id="PTHR46825:SF9">
    <property type="entry name" value="BETA-LACTAMASE-RELATED DOMAIN-CONTAINING PROTEIN"/>
    <property type="match status" value="1"/>
</dbReference>
<proteinExistence type="predicted"/>
<dbReference type="OrthoDB" id="5946976at2759"/>
<dbReference type="Gene3D" id="3.40.710.10">
    <property type="entry name" value="DD-peptidase/beta-lactamase superfamily"/>
    <property type="match status" value="2"/>
</dbReference>
<dbReference type="AlphaFoldDB" id="A0A226DX83"/>
<evidence type="ECO:0000313" key="3">
    <source>
        <dbReference type="EMBL" id="OXA48816.1"/>
    </source>
</evidence>
<feature type="domain" description="Beta-lactamase-related" evidence="2">
    <location>
        <begin position="33"/>
        <end position="101"/>
    </location>
</feature>
<reference evidence="3 4" key="1">
    <citation type="submission" date="2015-12" db="EMBL/GenBank/DDBJ databases">
        <title>The genome of Folsomia candida.</title>
        <authorList>
            <person name="Faddeeva A."/>
            <person name="Derks M.F."/>
            <person name="Anvar Y."/>
            <person name="Smit S."/>
            <person name="Van Straalen N."/>
            <person name="Roelofs D."/>
        </authorList>
    </citation>
    <scope>NUCLEOTIDE SEQUENCE [LARGE SCALE GENOMIC DNA]</scope>
    <source>
        <strain evidence="3 4">VU population</strain>
        <tissue evidence="3">Whole body</tissue>
    </source>
</reference>
<evidence type="ECO:0000256" key="1">
    <source>
        <dbReference type="SAM" id="SignalP"/>
    </source>
</evidence>
<gene>
    <name evidence="3" type="ORF">Fcan01_16722</name>
</gene>
<accession>A0A226DX83</accession>
<sequence length="218" mass="24464">MWKTICLFCLLLGNLIIFISAQNVIPPDVKERIDSLVNNLMETEHVPAFGLSIVKKNGDLLYSAGYGLRDPEKNLNADADTIFGIGSVTKSFTAIVVVKYLSETFTSFGESVLDVPIQILAPDYNFILGDNRQRYAPELCGFRDGFQYNNGLIGMAGHIVAHMANSTYDEMLSDLLNSIGMSDTTLVKETDDHDNMMHRAIPYLWKDNQRIRYNSELL</sequence>
<evidence type="ECO:0000259" key="2">
    <source>
        <dbReference type="Pfam" id="PF00144"/>
    </source>
</evidence>
<keyword evidence="4" id="KW-1185">Reference proteome</keyword>
<protein>
    <submittedName>
        <fullName evidence="3">Protein flp</fullName>
    </submittedName>
</protein>